<keyword evidence="5" id="KW-0677">Repeat</keyword>
<evidence type="ECO:0000256" key="6">
    <source>
        <dbReference type="ARBA" id="ARBA00022989"/>
    </source>
</evidence>
<dbReference type="InterPro" id="IPR051221">
    <property type="entry name" value="LDLR-related"/>
</dbReference>
<keyword evidence="13" id="KW-1185">Reference proteome</keyword>
<dbReference type="EMBL" id="KZ345835">
    <property type="protein sequence ID" value="PIO71828.1"/>
    <property type="molecule type" value="Genomic_DNA"/>
</dbReference>
<evidence type="ECO:0000313" key="12">
    <source>
        <dbReference type="EMBL" id="PIO71828.1"/>
    </source>
</evidence>
<feature type="disulfide bond" evidence="11">
    <location>
        <begin position="808"/>
        <end position="823"/>
    </location>
</feature>
<evidence type="ECO:0000256" key="7">
    <source>
        <dbReference type="ARBA" id="ARBA00023136"/>
    </source>
</evidence>
<dbReference type="Gene3D" id="4.10.400.10">
    <property type="entry name" value="Low-density Lipoprotein Receptor"/>
    <property type="match status" value="4"/>
</dbReference>
<dbReference type="PROSITE" id="PS01209">
    <property type="entry name" value="LDLRA_1"/>
    <property type="match status" value="3"/>
</dbReference>
<dbReference type="Pfam" id="PF00057">
    <property type="entry name" value="Ldl_recept_a"/>
    <property type="match status" value="4"/>
</dbReference>
<evidence type="ECO:0000256" key="4">
    <source>
        <dbReference type="ARBA" id="ARBA00022692"/>
    </source>
</evidence>
<dbReference type="InterPro" id="IPR002172">
    <property type="entry name" value="LDrepeatLR_classA_rpt"/>
</dbReference>
<dbReference type="GO" id="GO:0043235">
    <property type="term" value="C:receptor complex"/>
    <property type="evidence" value="ECO:0007669"/>
    <property type="project" value="TreeGrafter"/>
</dbReference>
<dbReference type="Proteomes" id="UP000230423">
    <property type="component" value="Unassembled WGS sequence"/>
</dbReference>
<dbReference type="PROSITE" id="PS50068">
    <property type="entry name" value="LDLRA_2"/>
    <property type="match status" value="4"/>
</dbReference>
<accession>A0A2G9UNK0</accession>
<dbReference type="SUPFAM" id="SSF57424">
    <property type="entry name" value="LDL receptor-like module"/>
    <property type="match status" value="4"/>
</dbReference>
<keyword evidence="12" id="KW-0449">Lipoprotein</keyword>
<dbReference type="InterPro" id="IPR023415">
    <property type="entry name" value="LDLR_class-A_CS"/>
</dbReference>
<dbReference type="InterPro" id="IPR011042">
    <property type="entry name" value="6-blade_b-propeller_TolB-like"/>
</dbReference>
<feature type="disulfide bond" evidence="11">
    <location>
        <begin position="796"/>
        <end position="814"/>
    </location>
</feature>
<dbReference type="PRINTS" id="PR00261">
    <property type="entry name" value="LDLRECEPTOR"/>
</dbReference>
<dbReference type="SUPFAM" id="SSF63825">
    <property type="entry name" value="YWTD domain"/>
    <property type="match status" value="3"/>
</dbReference>
<comment type="subcellular location">
    <subcellularLocation>
        <location evidence="1">Membrane</location>
        <topology evidence="1">Single-pass membrane protein</topology>
    </subcellularLocation>
</comment>
<evidence type="ECO:0000256" key="11">
    <source>
        <dbReference type="PROSITE-ProRule" id="PRU00124"/>
    </source>
</evidence>
<sequence>MVSEVKSAVLLSTKNSIVGVNVASPNDTIFTASGFQGITAITATKESIFIYDGFDNVLWQYGTGNEDKRTVFGGDLSECHGLTVDRMSGTIYYTSFSDSHSAIYAANDVARRSIIDSSSNKELRKPKYLVFLGETASLLWQDVGYTPPAFFTSRGDGTKIQRITTESFDELLEDVSGVAYDRQGSRVLWLSSKNSLVMAMDVKTWAITPYTFANGTAIDTITVDHWTGDVFLALDGVLVRKKVGSNSADIWTNSTNLTNLMSRDPFLTATVMDRTASPKAYLVSDFELWVAHLNGSSAERLLNSEDTLTAVAVDTVTGNVLVAAEISRRAGEIFIMDPRRVKDNLRVRLLVDVDGPVRHMEVDPAKGLIFWSRGCIKKANYDGSNATCVVNATTTQFALDTATSRLCFLEKSGEIRCVDYDGGSNQVVAFFSVVDTVQSEIVIGDENLYIIQRREVSGNFTQSSAYNTTSTLRFRAAAVYKRNVTGYQNDCAKSNGGCSHLCIYSEGQPQCLCAYSLLQPDGSCAVNPAFLSYSHSGVVDFVSVSENTTVPRGTLRFPEIPRGITVVEADPDRNQLILVDRASNRILIFRFTTNDWYSVADDVGEVEGISLDAMNRELYYTRLMPPSIWRLSLSADDPASYPVIPTRVAFLGQGNKPKDIAVHPCRMLIFFTNSGNVPSIERMFYSGYKRERIVEEEVIGDTRLSIDFSADKLYFAEITSAKIYRVDFDGRHKEAVRTRVRRSCAATNAAWTRAVNRIVRVVSMRQKRAQKMNFCANLVIAAYHTRRPVTDIRIVCESGICIPKNFTCDMKPDCNDASDEKNCPPRDCSNTTDFDIPGLVNCAGTTQCILPQWRCDGSNDCWDNSDEKDCTEIVLPLLPGLRPCSAEEFTCGRTLSCLPRAWVCDGQKDCADGSDELNCVNTCRIGLEFSCRSGECVHIEKKCDGIKDCADGSDEADCVETLIHE</sequence>
<comment type="caution">
    <text evidence="11">Lacks conserved residue(s) required for the propagation of feature annotation.</text>
</comment>
<dbReference type="GO" id="GO:0005886">
    <property type="term" value="C:plasma membrane"/>
    <property type="evidence" value="ECO:0007669"/>
    <property type="project" value="TreeGrafter"/>
</dbReference>
<feature type="disulfide bond" evidence="11">
    <location>
        <begin position="904"/>
        <end position="919"/>
    </location>
</feature>
<keyword evidence="4" id="KW-0812">Transmembrane</keyword>
<evidence type="ECO:0000256" key="8">
    <source>
        <dbReference type="ARBA" id="ARBA00023157"/>
    </source>
</evidence>
<evidence type="ECO:0000256" key="5">
    <source>
        <dbReference type="ARBA" id="ARBA00022737"/>
    </source>
</evidence>
<reference evidence="12 13" key="1">
    <citation type="submission" date="2015-09" db="EMBL/GenBank/DDBJ databases">
        <title>Draft genome of the parasitic nematode Teladorsagia circumcincta isolate WARC Sus (inbred).</title>
        <authorList>
            <person name="Mitreva M."/>
        </authorList>
    </citation>
    <scope>NUCLEOTIDE SEQUENCE [LARGE SCALE GENOMIC DNA]</scope>
    <source>
        <strain evidence="12 13">S</strain>
    </source>
</reference>
<dbReference type="PANTHER" id="PTHR22722">
    <property type="entry name" value="LOW-DENSITY LIPOPROTEIN RECEPTOR-RELATED PROTEIN 2-RELATED"/>
    <property type="match status" value="1"/>
</dbReference>
<evidence type="ECO:0000256" key="9">
    <source>
        <dbReference type="ARBA" id="ARBA00023170"/>
    </source>
</evidence>
<evidence type="ECO:0000256" key="10">
    <source>
        <dbReference type="ARBA" id="ARBA00023180"/>
    </source>
</evidence>
<dbReference type="CDD" id="cd00112">
    <property type="entry name" value="LDLa"/>
    <property type="match status" value="4"/>
</dbReference>
<keyword evidence="10" id="KW-0325">Glycoprotein</keyword>
<feature type="disulfide bond" evidence="11">
    <location>
        <begin position="855"/>
        <end position="870"/>
    </location>
</feature>
<dbReference type="Gene3D" id="2.120.10.30">
    <property type="entry name" value="TolB, C-terminal domain"/>
    <property type="match status" value="3"/>
</dbReference>
<dbReference type="SMART" id="SM00192">
    <property type="entry name" value="LDLa"/>
    <property type="match status" value="4"/>
</dbReference>
<dbReference type="GO" id="GO:0005041">
    <property type="term" value="F:low-density lipoprotein particle receptor activity"/>
    <property type="evidence" value="ECO:0007669"/>
    <property type="project" value="TreeGrafter"/>
</dbReference>
<protein>
    <submittedName>
        <fullName evidence="12">Low-density lipoprotein receptor domain class A</fullName>
    </submittedName>
</protein>
<dbReference type="OrthoDB" id="9990982at2759"/>
<organism evidence="12 13">
    <name type="scientific">Teladorsagia circumcincta</name>
    <name type="common">Brown stomach worm</name>
    <name type="synonym">Ostertagia circumcincta</name>
    <dbReference type="NCBI Taxonomy" id="45464"/>
    <lineage>
        <taxon>Eukaryota</taxon>
        <taxon>Metazoa</taxon>
        <taxon>Ecdysozoa</taxon>
        <taxon>Nematoda</taxon>
        <taxon>Chromadorea</taxon>
        <taxon>Rhabditida</taxon>
        <taxon>Rhabditina</taxon>
        <taxon>Rhabditomorpha</taxon>
        <taxon>Strongyloidea</taxon>
        <taxon>Trichostrongylidae</taxon>
        <taxon>Teladorsagia</taxon>
    </lineage>
</organism>
<keyword evidence="7" id="KW-0472">Membrane</keyword>
<dbReference type="AlphaFoldDB" id="A0A2G9UNK0"/>
<evidence type="ECO:0000256" key="1">
    <source>
        <dbReference type="ARBA" id="ARBA00004167"/>
    </source>
</evidence>
<dbReference type="SMART" id="SM00135">
    <property type="entry name" value="LY"/>
    <property type="match status" value="6"/>
</dbReference>
<keyword evidence="8 11" id="KW-1015">Disulfide bond</keyword>
<keyword evidence="3" id="KW-0254">Endocytosis</keyword>
<keyword evidence="9 12" id="KW-0675">Receptor</keyword>
<feature type="disulfide bond" evidence="11">
    <location>
        <begin position="931"/>
        <end position="949"/>
    </location>
</feature>
<dbReference type="InterPro" id="IPR000033">
    <property type="entry name" value="LDLR_classB_rpt"/>
</dbReference>
<gene>
    <name evidence="12" type="ORF">TELCIR_06268</name>
</gene>
<feature type="disulfide bond" evidence="11">
    <location>
        <begin position="943"/>
        <end position="958"/>
    </location>
</feature>
<evidence type="ECO:0000256" key="2">
    <source>
        <dbReference type="ARBA" id="ARBA00022536"/>
    </source>
</evidence>
<dbReference type="InterPro" id="IPR036055">
    <property type="entry name" value="LDL_receptor-like_sf"/>
</dbReference>
<dbReference type="GO" id="GO:0006897">
    <property type="term" value="P:endocytosis"/>
    <property type="evidence" value="ECO:0007669"/>
    <property type="project" value="UniProtKB-KW"/>
</dbReference>
<evidence type="ECO:0000256" key="3">
    <source>
        <dbReference type="ARBA" id="ARBA00022583"/>
    </source>
</evidence>
<proteinExistence type="predicted"/>
<keyword evidence="6" id="KW-1133">Transmembrane helix</keyword>
<evidence type="ECO:0000313" key="13">
    <source>
        <dbReference type="Proteomes" id="UP000230423"/>
    </source>
</evidence>
<keyword evidence="2" id="KW-0245">EGF-like domain</keyword>
<name>A0A2G9UNK0_TELCI</name>